<sequence>MSTIFVAGANGRIGGAVLNALIGAQMDVVAGVHSEERAEAFRKDGQEARVVDFTDQSSMVAGMEGCDKLFLVLPLVEGMTRMGHLAVEAAKEAEITYIVRSSGYAASSDAHWMLGREHGMVDQFVEDSGIDFTVLRPNSLMQNFSTALAPMIQSGNIMLPEDDARVSYLDARDLGACAATLFQDAGEHRNKMYALTGPEGLSLAEVATTLTDVAGHSVTYTPIEEDQYVEGCVQAGVPEWTVRMLVSLSRVVKLGMAGNVTKAVEYITGSPARTFGDFTREHADIWK</sequence>
<dbReference type="InterPro" id="IPR051604">
    <property type="entry name" value="Ergot_Alk_Oxidoreductase"/>
</dbReference>
<dbReference type="Gene3D" id="3.90.25.10">
    <property type="entry name" value="UDP-galactose 4-epimerase, domain 1"/>
    <property type="match status" value="1"/>
</dbReference>
<dbReference type="SUPFAM" id="SSF51735">
    <property type="entry name" value="NAD(P)-binding Rossmann-fold domains"/>
    <property type="match status" value="1"/>
</dbReference>
<evidence type="ECO:0000313" key="2">
    <source>
        <dbReference type="EMBL" id="SOB58545.1"/>
    </source>
</evidence>
<gene>
    <name evidence="2" type="ORF">DPRO_1646</name>
</gene>
<proteinExistence type="predicted"/>
<dbReference type="Pfam" id="PF05368">
    <property type="entry name" value="NmrA"/>
    <property type="match status" value="1"/>
</dbReference>
<organism evidence="2 3">
    <name type="scientific">Pseudodesulfovibrio profundus</name>
    <dbReference type="NCBI Taxonomy" id="57320"/>
    <lineage>
        <taxon>Bacteria</taxon>
        <taxon>Pseudomonadati</taxon>
        <taxon>Thermodesulfobacteriota</taxon>
        <taxon>Desulfovibrionia</taxon>
        <taxon>Desulfovibrionales</taxon>
        <taxon>Desulfovibrionaceae</taxon>
    </lineage>
</organism>
<dbReference type="InterPro" id="IPR008030">
    <property type="entry name" value="NmrA-like"/>
</dbReference>
<dbReference type="OrthoDB" id="267890at2"/>
<dbReference type="PANTHER" id="PTHR43162:SF1">
    <property type="entry name" value="PRESTALK A DIFFERENTIATION PROTEIN A"/>
    <property type="match status" value="1"/>
</dbReference>
<dbReference type="PANTHER" id="PTHR43162">
    <property type="match status" value="1"/>
</dbReference>
<keyword evidence="3" id="KW-1185">Reference proteome</keyword>
<dbReference type="RefSeq" id="WP_097011582.1">
    <property type="nucleotide sequence ID" value="NZ_LT907975.1"/>
</dbReference>
<dbReference type="InterPro" id="IPR036291">
    <property type="entry name" value="NAD(P)-bd_dom_sf"/>
</dbReference>
<dbReference type="Proteomes" id="UP000219215">
    <property type="component" value="Chromosome DPRO"/>
</dbReference>
<evidence type="ECO:0000259" key="1">
    <source>
        <dbReference type="Pfam" id="PF05368"/>
    </source>
</evidence>
<reference evidence="3" key="1">
    <citation type="submission" date="2017-09" db="EMBL/GenBank/DDBJ databases">
        <authorList>
            <person name="Regsiter A."/>
            <person name="William W."/>
        </authorList>
    </citation>
    <scope>NUCLEOTIDE SEQUENCE [LARGE SCALE GENOMIC DNA]</scope>
    <source>
        <strain evidence="3">500-1</strain>
    </source>
</reference>
<dbReference type="AlphaFoldDB" id="A0A2C8F7D5"/>
<name>A0A2C8F7D5_9BACT</name>
<dbReference type="Gene3D" id="3.40.50.720">
    <property type="entry name" value="NAD(P)-binding Rossmann-like Domain"/>
    <property type="match status" value="1"/>
</dbReference>
<protein>
    <submittedName>
        <fullName evidence="2">NmrA family protein</fullName>
    </submittedName>
</protein>
<dbReference type="EMBL" id="LT907975">
    <property type="protein sequence ID" value="SOB58545.1"/>
    <property type="molecule type" value="Genomic_DNA"/>
</dbReference>
<feature type="domain" description="NmrA-like" evidence="1">
    <location>
        <begin position="2"/>
        <end position="242"/>
    </location>
</feature>
<dbReference type="KEGG" id="pprf:DPRO_1646"/>
<accession>A0A2C8F7D5</accession>
<evidence type="ECO:0000313" key="3">
    <source>
        <dbReference type="Proteomes" id="UP000219215"/>
    </source>
</evidence>